<reference evidence="1 2" key="1">
    <citation type="submission" date="2024-05" db="EMBL/GenBank/DDBJ databases">
        <title>Culex pipiens pipiens assembly and annotation.</title>
        <authorList>
            <person name="Alout H."/>
            <person name="Durand T."/>
        </authorList>
    </citation>
    <scope>NUCLEOTIDE SEQUENCE [LARGE SCALE GENOMIC DNA]</scope>
    <source>
        <strain evidence="1">HA-2024</strain>
        <tissue evidence="1">Whole body</tissue>
    </source>
</reference>
<keyword evidence="2" id="KW-1185">Reference proteome</keyword>
<dbReference type="AlphaFoldDB" id="A0ABD1CEL3"/>
<proteinExistence type="predicted"/>
<dbReference type="Proteomes" id="UP001562425">
    <property type="component" value="Unassembled WGS sequence"/>
</dbReference>
<protein>
    <submittedName>
        <fullName evidence="1">Uncharacterized protein</fullName>
    </submittedName>
</protein>
<dbReference type="InterPro" id="IPR017946">
    <property type="entry name" value="PLC-like_Pdiesterase_TIM-brl"/>
</dbReference>
<evidence type="ECO:0000313" key="1">
    <source>
        <dbReference type="EMBL" id="KAL1374826.1"/>
    </source>
</evidence>
<comment type="caution">
    <text evidence="1">The sequence shown here is derived from an EMBL/GenBank/DDBJ whole genome shotgun (WGS) entry which is preliminary data.</text>
</comment>
<name>A0ABD1CEL3_CULPP</name>
<dbReference type="EMBL" id="JBEHCU010013010">
    <property type="protein sequence ID" value="KAL1374826.1"/>
    <property type="molecule type" value="Genomic_DNA"/>
</dbReference>
<evidence type="ECO:0000313" key="2">
    <source>
        <dbReference type="Proteomes" id="UP001562425"/>
    </source>
</evidence>
<dbReference type="SUPFAM" id="SSF51695">
    <property type="entry name" value="PLC-like phosphodiesterases"/>
    <property type="match status" value="1"/>
</dbReference>
<gene>
    <name evidence="1" type="ORF">pipiens_017866</name>
</gene>
<organism evidence="1 2">
    <name type="scientific">Culex pipiens pipiens</name>
    <name type="common">Northern house mosquito</name>
    <dbReference type="NCBI Taxonomy" id="38569"/>
    <lineage>
        <taxon>Eukaryota</taxon>
        <taxon>Metazoa</taxon>
        <taxon>Ecdysozoa</taxon>
        <taxon>Arthropoda</taxon>
        <taxon>Hexapoda</taxon>
        <taxon>Insecta</taxon>
        <taxon>Pterygota</taxon>
        <taxon>Neoptera</taxon>
        <taxon>Endopterygota</taxon>
        <taxon>Diptera</taxon>
        <taxon>Nematocera</taxon>
        <taxon>Culicoidea</taxon>
        <taxon>Culicidae</taxon>
        <taxon>Culicinae</taxon>
        <taxon>Culicini</taxon>
        <taxon>Culex</taxon>
        <taxon>Culex</taxon>
    </lineage>
</organism>
<accession>A0ABD1CEL3</accession>
<sequence>MNKLFSQKHPDAPKNIGWSFHGVQGYQSSSSSEEIYLMPKERANLTNPKLMRMLGGPWSLRANAVLLDFFTNTNLIDMAVHTNRYKTLKSMGDEVIVLDIQ</sequence>